<name>A0A5J4YQ65_PORPP</name>
<keyword evidence="3" id="KW-1185">Reference proteome</keyword>
<reference evidence="3" key="1">
    <citation type="journal article" date="2019" name="Nat. Commun.">
        <title>Expansion of phycobilisome linker gene families in mesophilic red algae.</title>
        <authorList>
            <person name="Lee J."/>
            <person name="Kim D."/>
            <person name="Bhattacharya D."/>
            <person name="Yoon H.S."/>
        </authorList>
    </citation>
    <scope>NUCLEOTIDE SEQUENCE [LARGE SCALE GENOMIC DNA]</scope>
    <source>
        <strain evidence="3">CCMP 1328</strain>
    </source>
</reference>
<organism evidence="2 3">
    <name type="scientific">Porphyridium purpureum</name>
    <name type="common">Red alga</name>
    <name type="synonym">Porphyridium cruentum</name>
    <dbReference type="NCBI Taxonomy" id="35688"/>
    <lineage>
        <taxon>Eukaryota</taxon>
        <taxon>Rhodophyta</taxon>
        <taxon>Bangiophyceae</taxon>
        <taxon>Porphyridiales</taxon>
        <taxon>Porphyridiaceae</taxon>
        <taxon>Porphyridium</taxon>
    </lineage>
</organism>
<feature type="compositionally biased region" description="Polar residues" evidence="1">
    <location>
        <begin position="75"/>
        <end position="86"/>
    </location>
</feature>
<dbReference type="Proteomes" id="UP000324585">
    <property type="component" value="Unassembled WGS sequence"/>
</dbReference>
<evidence type="ECO:0000313" key="2">
    <source>
        <dbReference type="EMBL" id="KAA8492824.1"/>
    </source>
</evidence>
<evidence type="ECO:0000256" key="1">
    <source>
        <dbReference type="SAM" id="MobiDB-lite"/>
    </source>
</evidence>
<feature type="region of interest" description="Disordered" evidence="1">
    <location>
        <begin position="46"/>
        <end position="86"/>
    </location>
</feature>
<dbReference type="EMBL" id="VRMN01000008">
    <property type="protein sequence ID" value="KAA8492824.1"/>
    <property type="molecule type" value="Genomic_DNA"/>
</dbReference>
<comment type="caution">
    <text evidence="2">The sequence shown here is derived from an EMBL/GenBank/DDBJ whole genome shotgun (WGS) entry which is preliminary data.</text>
</comment>
<dbReference type="AlphaFoldDB" id="A0A5J4YQ65"/>
<accession>A0A5J4YQ65</accession>
<gene>
    <name evidence="2" type="ORF">FVE85_9096</name>
</gene>
<protein>
    <submittedName>
        <fullName evidence="2">Uncharacterized protein</fullName>
    </submittedName>
</protein>
<sequence length="883" mass="99732">MMRVSSTLASAHALARRLRRSAKDGRPPPWAKNVLSRKIDVSTSGVQTRLLHTSRTRKQSDAEAAEAAEQERSFDASSSSEHGGQRSWTSLNMYLTEQTAAKQLRGTYEKLLDASMTVADMRDRDAEWERKLMEALHADLDASLLHVRKQEARLLEVDEKLNASPSISSLTKRRCPSVGVMVDGTPESIALVHLLHRTAQSRSDVEVHAIVPRIRIYEDVVEEVAGPDDGAPGTSGVSEGLLCKLKYLYGQAEMDRDVEWTRRIAQQLRAKGISVTLSECDPLEWDFFLGDMTYEALRLQLLTLFVPFTVETLVARSWGQCRKGYLRSNKFLEAFQRRLCASEIFDPCTACLPQNLFQYVYPLRETKRLQCERYCRENGLDMHCPHPGPLGQTSSLVCMLTAKPEMVPMLKSALQAMHSIANDIENLEHETLRRSVIAWNNNGTVVLDAMQLRPATGLPRWIVIGALGRLANVCGEPLAGGLITSLAALYDETIDLEAPLEGTTKFSPKRKILIEGVFKAFGSQSMEFLVAVKNHKMGILLENWLERRWMFRGYLHRTRSNYAMMESQTWERKKPDQHFREDDRNFDLIIASPTVPMKPALVRENELFEYNQAIMFVSGVDAKSRPKDCLSFSFRDILLSRIATAAIEDAARKEAGYHIMFGLQRQGIHVSDVQQVALNGSKNAERYDEYKSIWGSNAESSSGSAAGALQRAVVPKFFLLHAAVPATFNEFYEKLRGNIFRAHWPGGLKRNVFALREVLVDQPGLSLPVMDEQTRRLLENAMMGSFGKTTMPLKLLEGSPQRHTSKLLPLRSIPYLNRSSWLSDGKPYALTMLSLPPYHRLIPSGIMPVVAHVSRRNAKNREYFRKPNRNKVEVYHLDKSEAR</sequence>
<evidence type="ECO:0000313" key="3">
    <source>
        <dbReference type="Proteomes" id="UP000324585"/>
    </source>
</evidence>
<proteinExistence type="predicted"/>